<evidence type="ECO:0000313" key="2">
    <source>
        <dbReference type="Proteomes" id="UP000595254"/>
    </source>
</evidence>
<evidence type="ECO:0000313" key="1">
    <source>
        <dbReference type="EMBL" id="QQT02451.1"/>
    </source>
</evidence>
<dbReference type="InterPro" id="IPR052913">
    <property type="entry name" value="Glycopeptide_resist_protein"/>
</dbReference>
<organism evidence="1 2">
    <name type="scientific">Peribacillus psychrosaccharolyticus</name>
    <name type="common">Bacillus psychrosaccharolyticus</name>
    <dbReference type="NCBI Taxonomy" id="1407"/>
    <lineage>
        <taxon>Bacteria</taxon>
        <taxon>Bacillati</taxon>
        <taxon>Bacillota</taxon>
        <taxon>Bacilli</taxon>
        <taxon>Bacillales</taxon>
        <taxon>Bacillaceae</taxon>
        <taxon>Peribacillus</taxon>
    </lineage>
</organism>
<accession>A0A974NQX3</accession>
<dbReference type="PANTHER" id="PTHR35788">
    <property type="entry name" value="EXPORTED PROTEIN-RELATED"/>
    <property type="match status" value="1"/>
</dbReference>
<dbReference type="EMBL" id="CP068053">
    <property type="protein sequence ID" value="QQT02451.1"/>
    <property type="molecule type" value="Genomic_DNA"/>
</dbReference>
<proteinExistence type="predicted"/>
<dbReference type="Pfam" id="PF04294">
    <property type="entry name" value="VanW"/>
    <property type="match status" value="1"/>
</dbReference>
<dbReference type="AlphaFoldDB" id="A0A974NQX3"/>
<name>A0A974NQX3_PERPY</name>
<dbReference type="KEGG" id="ppsr:I6J18_11800"/>
<dbReference type="InterPro" id="IPR007391">
    <property type="entry name" value="Vancomycin_resist_VanW"/>
</dbReference>
<gene>
    <name evidence="1" type="ORF">I6J18_11800</name>
</gene>
<reference evidence="1 2" key="1">
    <citation type="submission" date="2021-01" db="EMBL/GenBank/DDBJ databases">
        <title>FDA dAtabase for Regulatory Grade micrObial Sequences (FDA-ARGOS): Supporting development and validation of Infectious Disease Dx tests.</title>
        <authorList>
            <person name="Nelson B."/>
            <person name="Plummer A."/>
            <person name="Tallon L."/>
            <person name="Sadzewicz L."/>
            <person name="Zhao X."/>
            <person name="Boylan J."/>
            <person name="Ott S."/>
            <person name="Bowen H."/>
            <person name="Vavikolanu K."/>
            <person name="Mehta A."/>
            <person name="Aluvathingal J."/>
            <person name="Nadendla S."/>
            <person name="Myers T."/>
            <person name="Yan Y."/>
            <person name="Sichtig H."/>
        </authorList>
    </citation>
    <scope>NUCLEOTIDE SEQUENCE [LARGE SCALE GENOMIC DNA]</scope>
    <source>
        <strain evidence="1 2">FDAARGOS_1161</strain>
    </source>
</reference>
<dbReference type="PANTHER" id="PTHR35788:SF1">
    <property type="entry name" value="EXPORTED PROTEIN"/>
    <property type="match status" value="1"/>
</dbReference>
<protein>
    <submittedName>
        <fullName evidence="1">VanW family protein</fullName>
    </submittedName>
</protein>
<keyword evidence="2" id="KW-1185">Reference proteome</keyword>
<dbReference type="RefSeq" id="WP_040374429.1">
    <property type="nucleotide sequence ID" value="NZ_CP068053.1"/>
</dbReference>
<sequence length="313" mass="34563">MKKGIMLLVVVGILVFSGVWLGVKNTDLVFSKEKEPVKNSSLVKKELMLIDKKMSDPKLVLVDSRNGKEIQVVKASDIREEQAAVDLVRSLETKYDQPMIPARLSNDGTLKPGQARIVLEKKPLLDELKNLRAFQREVNVPIIESVPNVTAKTAANVDQTLLASYKTKFNASVTGRTTNIALSASEIDQIVLGPGDRFYYNLIVGERTEARGYQKAMEILNKELVEGIGGGICQTSSTLYNAVDQAGLEIIELNHHSKEVGYVPKDRDATVSYGGKDFKFLNNKDYPILLKVIVNKTIGTIEVQVRAAQQYAG</sequence>
<dbReference type="Proteomes" id="UP000595254">
    <property type="component" value="Chromosome"/>
</dbReference>